<keyword evidence="8" id="KW-1185">Reference proteome</keyword>
<evidence type="ECO:0000256" key="2">
    <source>
        <dbReference type="ARBA" id="ARBA00012000"/>
    </source>
</evidence>
<dbReference type="InterPro" id="IPR011257">
    <property type="entry name" value="DNA_glycosylase"/>
</dbReference>
<dbReference type="RefSeq" id="WP_166193948.1">
    <property type="nucleotide sequence ID" value="NZ_JAAOIV010000003.1"/>
</dbReference>
<name>A0A967AYG9_9MICO</name>
<dbReference type="InterPro" id="IPR037046">
    <property type="entry name" value="AlkA_N_sf"/>
</dbReference>
<dbReference type="PANTHER" id="PTHR43003:SF13">
    <property type="entry name" value="DNA-3-METHYLADENINE GLYCOSYLASE 2"/>
    <property type="match status" value="1"/>
</dbReference>
<dbReference type="AlphaFoldDB" id="A0A967AYG9"/>
<dbReference type="GO" id="GO:0032131">
    <property type="term" value="F:alkylated DNA binding"/>
    <property type="evidence" value="ECO:0007669"/>
    <property type="project" value="TreeGrafter"/>
</dbReference>
<dbReference type="InterPro" id="IPR023170">
    <property type="entry name" value="HhH_base_excis_C"/>
</dbReference>
<evidence type="ECO:0000313" key="8">
    <source>
        <dbReference type="Proteomes" id="UP000744769"/>
    </source>
</evidence>
<sequence>MNRTGTVRLAFTPPLLPDNLFGHLVATGVPGVEEWRAGAYRRTVRLAHGPAIVALRPGAEHVELSYAIHPSDDLDELIAVCRFLLDLDADPGPIDTRLAQDPLLAPLIAAAPGRRVPRTVDPAELLVRLVLGQQISTKAARTHAARLVHAAGDRVEDPGGGLTQLWPRPEAIAAVADEALAMPVRRRATVRAVATALADGGLLDGALAQVRARVLALPGIGPWTVENLAMRGLGDADAFPATDLGVAAALRQLHRTARDAERWRPYRAYAVQHLWALGDHEVNDLPGPHEA</sequence>
<dbReference type="InterPro" id="IPR010316">
    <property type="entry name" value="AlkA_N"/>
</dbReference>
<evidence type="ECO:0000259" key="6">
    <source>
        <dbReference type="SMART" id="SM01009"/>
    </source>
</evidence>
<accession>A0A967AYG9</accession>
<evidence type="ECO:0000256" key="3">
    <source>
        <dbReference type="ARBA" id="ARBA00022763"/>
    </source>
</evidence>
<organism evidence="7 8">
    <name type="scientific">Metallococcus carri</name>
    <dbReference type="NCBI Taxonomy" id="1656884"/>
    <lineage>
        <taxon>Bacteria</taxon>
        <taxon>Bacillati</taxon>
        <taxon>Actinomycetota</taxon>
        <taxon>Actinomycetes</taxon>
        <taxon>Micrococcales</taxon>
        <taxon>Dermacoccaceae</taxon>
        <taxon>Metallococcus</taxon>
    </lineage>
</organism>
<evidence type="ECO:0000256" key="4">
    <source>
        <dbReference type="ARBA" id="ARBA00023204"/>
    </source>
</evidence>
<dbReference type="EMBL" id="JAAOIV010000003">
    <property type="protein sequence ID" value="NHN55356.1"/>
    <property type="molecule type" value="Genomic_DNA"/>
</dbReference>
<dbReference type="InterPro" id="IPR051912">
    <property type="entry name" value="Alkylbase_DNA_Glycosylase/TA"/>
</dbReference>
<dbReference type="GO" id="GO:0006307">
    <property type="term" value="P:DNA alkylation repair"/>
    <property type="evidence" value="ECO:0007669"/>
    <property type="project" value="TreeGrafter"/>
</dbReference>
<dbReference type="CDD" id="cd00056">
    <property type="entry name" value="ENDO3c"/>
    <property type="match status" value="1"/>
</dbReference>
<dbReference type="GO" id="GO:0032993">
    <property type="term" value="C:protein-DNA complex"/>
    <property type="evidence" value="ECO:0007669"/>
    <property type="project" value="TreeGrafter"/>
</dbReference>
<dbReference type="GO" id="GO:0005737">
    <property type="term" value="C:cytoplasm"/>
    <property type="evidence" value="ECO:0007669"/>
    <property type="project" value="TreeGrafter"/>
</dbReference>
<comment type="catalytic activity">
    <reaction evidence="1">
        <text>Hydrolysis of alkylated DNA, releasing 3-methyladenine, 3-methylguanine, 7-methylguanine and 7-methyladenine.</text>
        <dbReference type="EC" id="3.2.2.21"/>
    </reaction>
</comment>
<comment type="caution">
    <text evidence="7">The sequence shown here is derived from an EMBL/GenBank/DDBJ whole genome shotgun (WGS) entry which is preliminary data.</text>
</comment>
<dbReference type="PANTHER" id="PTHR43003">
    <property type="entry name" value="DNA-3-METHYLADENINE GLYCOSYLASE"/>
    <property type="match status" value="1"/>
</dbReference>
<reference evidence="7" key="1">
    <citation type="submission" date="2020-03" db="EMBL/GenBank/DDBJ databases">
        <title>Draft sequencing of Calidifontibacter sp. DB0510.</title>
        <authorList>
            <person name="Kim D.-U."/>
        </authorList>
    </citation>
    <scope>NUCLEOTIDE SEQUENCE</scope>
    <source>
        <strain evidence="7">DB0510</strain>
    </source>
</reference>
<evidence type="ECO:0000313" key="7">
    <source>
        <dbReference type="EMBL" id="NHN55356.1"/>
    </source>
</evidence>
<evidence type="ECO:0000256" key="1">
    <source>
        <dbReference type="ARBA" id="ARBA00000086"/>
    </source>
</evidence>
<feature type="domain" description="DNA-3-methyladenine glycosylase AlkA N-terminal" evidence="6">
    <location>
        <begin position="6"/>
        <end position="121"/>
    </location>
</feature>
<dbReference type="Gene3D" id="3.30.310.20">
    <property type="entry name" value="DNA-3-methyladenine glycosylase AlkA, N-terminal domain"/>
    <property type="match status" value="1"/>
</dbReference>
<dbReference type="SUPFAM" id="SSF48150">
    <property type="entry name" value="DNA-glycosylase"/>
    <property type="match status" value="1"/>
</dbReference>
<dbReference type="Gene3D" id="1.10.340.30">
    <property type="entry name" value="Hypothetical protein, domain 2"/>
    <property type="match status" value="1"/>
</dbReference>
<dbReference type="SMART" id="SM01009">
    <property type="entry name" value="AlkA_N"/>
    <property type="match status" value="1"/>
</dbReference>
<dbReference type="InterPro" id="IPR003265">
    <property type="entry name" value="HhH-GPD_domain"/>
</dbReference>
<dbReference type="Pfam" id="PF06029">
    <property type="entry name" value="AlkA_N"/>
    <property type="match status" value="1"/>
</dbReference>
<keyword evidence="4" id="KW-0234">DNA repair</keyword>
<dbReference type="GO" id="GO:0006285">
    <property type="term" value="P:base-excision repair, AP site formation"/>
    <property type="evidence" value="ECO:0007669"/>
    <property type="project" value="TreeGrafter"/>
</dbReference>
<feature type="domain" description="HhH-GPD" evidence="5">
    <location>
        <begin position="131"/>
        <end position="279"/>
    </location>
</feature>
<proteinExistence type="predicted"/>
<dbReference type="Proteomes" id="UP000744769">
    <property type="component" value="Unassembled WGS sequence"/>
</dbReference>
<gene>
    <name evidence="7" type="ORF">G9U51_06100</name>
</gene>
<dbReference type="EC" id="3.2.2.21" evidence="2"/>
<protein>
    <recommendedName>
        <fullName evidence="2">DNA-3-methyladenine glycosylase II</fullName>
        <ecNumber evidence="2">3.2.2.21</ecNumber>
    </recommendedName>
</protein>
<dbReference type="SUPFAM" id="SSF55945">
    <property type="entry name" value="TATA-box binding protein-like"/>
    <property type="match status" value="1"/>
</dbReference>
<dbReference type="SMART" id="SM00478">
    <property type="entry name" value="ENDO3c"/>
    <property type="match status" value="1"/>
</dbReference>
<evidence type="ECO:0000259" key="5">
    <source>
        <dbReference type="SMART" id="SM00478"/>
    </source>
</evidence>
<dbReference type="GO" id="GO:0043916">
    <property type="term" value="F:DNA-7-methylguanine glycosylase activity"/>
    <property type="evidence" value="ECO:0007669"/>
    <property type="project" value="TreeGrafter"/>
</dbReference>
<dbReference type="GO" id="GO:0008725">
    <property type="term" value="F:DNA-3-methyladenine glycosylase activity"/>
    <property type="evidence" value="ECO:0007669"/>
    <property type="project" value="TreeGrafter"/>
</dbReference>
<dbReference type="Gene3D" id="1.10.1670.10">
    <property type="entry name" value="Helix-hairpin-Helix base-excision DNA repair enzymes (C-terminal)"/>
    <property type="match status" value="1"/>
</dbReference>
<keyword evidence="3" id="KW-0227">DNA damage</keyword>